<dbReference type="EMBL" id="AP025028">
    <property type="protein sequence ID" value="BDA79179.1"/>
    <property type="molecule type" value="Genomic_DNA"/>
</dbReference>
<feature type="transmembrane region" description="Helical" evidence="1">
    <location>
        <begin position="353"/>
        <end position="372"/>
    </location>
</feature>
<keyword evidence="1" id="KW-0472">Membrane</keyword>
<feature type="transmembrane region" description="Helical" evidence="1">
    <location>
        <begin position="114"/>
        <end position="133"/>
    </location>
</feature>
<feature type="transmembrane region" description="Helical" evidence="1">
    <location>
        <begin position="295"/>
        <end position="315"/>
    </location>
</feature>
<gene>
    <name evidence="2" type="ORF">LPTSP3_g21090</name>
</gene>
<name>A0ABN6KFK7_9LEPT</name>
<feature type="transmembrane region" description="Helical" evidence="1">
    <location>
        <begin position="12"/>
        <end position="30"/>
    </location>
</feature>
<protein>
    <recommendedName>
        <fullName evidence="4">Glycosyltransferase RgtA/B/C/D-like domain-containing protein</fullName>
    </recommendedName>
</protein>
<feature type="transmembrane region" description="Helical" evidence="1">
    <location>
        <begin position="378"/>
        <end position="398"/>
    </location>
</feature>
<dbReference type="RefSeq" id="WP_109019401.1">
    <property type="nucleotide sequence ID" value="NZ_AP025028.1"/>
</dbReference>
<feature type="transmembrane region" description="Helical" evidence="1">
    <location>
        <begin position="140"/>
        <end position="161"/>
    </location>
</feature>
<reference evidence="2 3" key="1">
    <citation type="submission" date="2021-08" db="EMBL/GenBank/DDBJ databases">
        <title>Complete genome sequence of Leptospira kobayashii strain E30.</title>
        <authorList>
            <person name="Nakao R."/>
            <person name="Nakamura S."/>
            <person name="Masuzawa T."/>
            <person name="Koizumi N."/>
        </authorList>
    </citation>
    <scope>NUCLEOTIDE SEQUENCE [LARGE SCALE GENOMIC DNA]</scope>
    <source>
        <strain evidence="2 3">E30</strain>
    </source>
</reference>
<evidence type="ECO:0008006" key="4">
    <source>
        <dbReference type="Google" id="ProtNLM"/>
    </source>
</evidence>
<feature type="transmembrane region" description="Helical" evidence="1">
    <location>
        <begin position="192"/>
        <end position="224"/>
    </location>
</feature>
<evidence type="ECO:0000313" key="3">
    <source>
        <dbReference type="Proteomes" id="UP000245263"/>
    </source>
</evidence>
<evidence type="ECO:0000256" key="1">
    <source>
        <dbReference type="SAM" id="Phobius"/>
    </source>
</evidence>
<evidence type="ECO:0000313" key="2">
    <source>
        <dbReference type="EMBL" id="BDA79179.1"/>
    </source>
</evidence>
<organism evidence="2 3">
    <name type="scientific">Leptospira kobayashii</name>
    <dbReference type="NCBI Taxonomy" id="1917830"/>
    <lineage>
        <taxon>Bacteria</taxon>
        <taxon>Pseudomonadati</taxon>
        <taxon>Spirochaetota</taxon>
        <taxon>Spirochaetia</taxon>
        <taxon>Leptospirales</taxon>
        <taxon>Leptospiraceae</taxon>
        <taxon>Leptospira</taxon>
    </lineage>
</organism>
<keyword evidence="1" id="KW-0812">Transmembrane</keyword>
<accession>A0ABN6KFK7</accession>
<feature type="transmembrane region" description="Helical" evidence="1">
    <location>
        <begin position="327"/>
        <end position="346"/>
    </location>
</feature>
<sequence length="531" mass="62370">MFLKNLGPLTNGRFYMALLALPFLLLGMLLYTKTLPEFAIFHVLNYDPEYIYLLNGLSYALYEQIGYIDHPGTPTIVIISYLIQLKYFLVSTFFPDRNVVEDLIRNSDQYLHFINIFIVTCFSLLLSGFGIYIYRKTNNLLLAVFYQIVNLQSSVYIVFLPRMTSEYFVIIASTIISFLLYLIFLRKEKDRFVLILLFAGFTGFALAIKILFLPVIILVFLISYKYYRDYFTILAIMIAVFFISISPVLDKLQVMYEWFSAIFTHTAVYGSGENRVFDFSMMLKNFIRFVRDEKFFFAIFAFNSAFFVKAFLSYFKNGKSRKDRDYLMFSGAVLICIGCFMVQALKHYAGGRYFIPAFHLNAILIVINLAALEKTASWMQIRYAVAGLILLLLAARIFDYRALLEERTDLYADWRKMQSIQENLEKNSRIYNVYQGYNYESSFAFGNHYTKYANGVFTPHLKKVFGMKYLFWGGDRGFADWDYKNMQSLEEVRKSYKGKIYIIGTFVLENPNFKYRLIENNKVWYVYEILD</sequence>
<dbReference type="Proteomes" id="UP000245263">
    <property type="component" value="Chromosome 1"/>
</dbReference>
<keyword evidence="3" id="KW-1185">Reference proteome</keyword>
<feature type="transmembrane region" description="Helical" evidence="1">
    <location>
        <begin position="230"/>
        <end position="249"/>
    </location>
</feature>
<keyword evidence="1" id="KW-1133">Transmembrane helix</keyword>
<feature type="transmembrane region" description="Helical" evidence="1">
    <location>
        <begin position="167"/>
        <end position="185"/>
    </location>
</feature>
<feature type="transmembrane region" description="Helical" evidence="1">
    <location>
        <begin position="75"/>
        <end position="94"/>
    </location>
</feature>
<proteinExistence type="predicted"/>